<sequence>MMKKGMGKQFDYCGLKNMEALKFYEQYVSSLLQTYQPSNNQYNKKGKRELSLEYSWVDEFQASGFEAKTDSITINVQLILTVYSLFYDLVNNNSPILNLSGITAQHKCTEKKIILCNPTNPGEIIFNSMYISDDPIRNNLAEFLSMYAVKFIVAHEFSHVYGGHTKYYKEVASKKDAEIKKIKSDKIKVLKYYLDIQAMELDADTFAATRIVMEALSMFKEKKIDIHLDNNANFLKIPFLAMHGVYFILRDKWENDGEDQEHPSTYIREEAAIGAGISALEQYEESVDHELILASLTEFEKIKGAEKDGFAEYVQKNCVLLHESAEKLRSIFLDRIAPIIKPESRMPIEGIDY</sequence>
<dbReference type="RefSeq" id="WP_268114109.1">
    <property type="nucleotide sequence ID" value="NZ_CP113524.1"/>
</dbReference>
<evidence type="ECO:0008006" key="3">
    <source>
        <dbReference type="Google" id="ProtNLM"/>
    </source>
</evidence>
<evidence type="ECO:0000313" key="2">
    <source>
        <dbReference type="Proteomes" id="UP001163115"/>
    </source>
</evidence>
<keyword evidence="2" id="KW-1185">Reference proteome</keyword>
<evidence type="ECO:0000313" key="1">
    <source>
        <dbReference type="EMBL" id="WAJ22082.1"/>
    </source>
</evidence>
<organism evidence="1 2">
    <name type="scientific">Lacrimispora xylanolytica</name>
    <dbReference type="NCBI Taxonomy" id="29375"/>
    <lineage>
        <taxon>Bacteria</taxon>
        <taxon>Bacillati</taxon>
        <taxon>Bacillota</taxon>
        <taxon>Clostridia</taxon>
        <taxon>Lachnospirales</taxon>
        <taxon>Lachnospiraceae</taxon>
        <taxon>Lacrimispora</taxon>
    </lineage>
</organism>
<dbReference type="Proteomes" id="UP001163115">
    <property type="component" value="Chromosome"/>
</dbReference>
<proteinExistence type="predicted"/>
<name>A0ABY7A6G6_9FIRM</name>
<reference evidence="1" key="1">
    <citation type="submission" date="2022-11" db="EMBL/GenBank/DDBJ databases">
        <title>Lacrimispora xylanolytica sy1, complete genome.</title>
        <authorList>
            <person name="Choi S."/>
        </authorList>
    </citation>
    <scope>NUCLEOTIDE SEQUENCE</scope>
    <source>
        <strain evidence="1">Sy1</strain>
    </source>
</reference>
<gene>
    <name evidence="1" type="ORF">OW255_10855</name>
</gene>
<accession>A0ABY7A6G6</accession>
<protein>
    <recommendedName>
        <fullName evidence="3">Peptidase M48 domain-containing protein</fullName>
    </recommendedName>
</protein>
<dbReference type="EMBL" id="CP113524">
    <property type="protein sequence ID" value="WAJ22082.1"/>
    <property type="molecule type" value="Genomic_DNA"/>
</dbReference>